<accession>S9S178</accession>
<evidence type="ECO:0000313" key="1">
    <source>
        <dbReference type="EMBL" id="EPX83970.1"/>
    </source>
</evidence>
<reference evidence="2" key="1">
    <citation type="journal article" date="2014" name="Stand. Genomic Sci.">
        <title>Genome sequence of the exopolysaccharide-producing Salipiger mucosus type strain (DSM 16094(T)), a moderately halophilic member of the Roseobacter clade.</title>
        <authorList>
            <person name="Riedel T."/>
            <person name="Spring S."/>
            <person name="Fiebig A."/>
            <person name="Petersen J."/>
            <person name="Kyrpides N.C."/>
            <person name="Goker M."/>
            <person name="Klenk H.P."/>
        </authorList>
    </citation>
    <scope>NUCLEOTIDE SEQUENCE [LARGE SCALE GENOMIC DNA]</scope>
    <source>
        <strain evidence="2">DSM 16094</strain>
    </source>
</reference>
<evidence type="ECO:0000313" key="2">
    <source>
        <dbReference type="Proteomes" id="UP000015347"/>
    </source>
</evidence>
<keyword evidence="2" id="KW-1185">Reference proteome</keyword>
<comment type="caution">
    <text evidence="1">The sequence shown here is derived from an EMBL/GenBank/DDBJ whole genome shotgun (WGS) entry which is preliminary data.</text>
</comment>
<gene>
    <name evidence="1" type="ORF">Salmuc_01745</name>
</gene>
<name>S9S178_9RHOB</name>
<protein>
    <submittedName>
        <fullName evidence="1">Uncharacterized protein</fullName>
    </submittedName>
</protein>
<dbReference type="Proteomes" id="UP000015347">
    <property type="component" value="Unassembled WGS sequence"/>
</dbReference>
<sequence>MVVLPGTIEDWRWELGSGTKIGAVISITPATAMMPTGM</sequence>
<dbReference type="EMBL" id="APVH01000013">
    <property type="protein sequence ID" value="EPX83970.1"/>
    <property type="molecule type" value="Genomic_DNA"/>
</dbReference>
<organism evidence="1 2">
    <name type="scientific">Salipiger mucosus DSM 16094</name>
    <dbReference type="NCBI Taxonomy" id="1123237"/>
    <lineage>
        <taxon>Bacteria</taxon>
        <taxon>Pseudomonadati</taxon>
        <taxon>Pseudomonadota</taxon>
        <taxon>Alphaproteobacteria</taxon>
        <taxon>Rhodobacterales</taxon>
        <taxon>Roseobacteraceae</taxon>
        <taxon>Salipiger</taxon>
    </lineage>
</organism>
<dbReference type="HOGENOM" id="CLU_3332786_0_0_5"/>
<proteinExistence type="predicted"/>
<dbReference type="AlphaFoldDB" id="S9S178"/>